<dbReference type="AlphaFoldDB" id="A0A9W7F5T5"/>
<dbReference type="Pfam" id="PF00160">
    <property type="entry name" value="Pro_isomerase"/>
    <property type="match status" value="1"/>
</dbReference>
<sequence length="632" mass="70580">MALHPLHKLRHFFPLLVLLSSINCTLSTPSPPLPSISIYYPPPSSPLSPNAVSYHLKHYNLPPTLDSTTCLTTYSTTHKQDHKHQISHTCYSSIHYLCKDECIRTSLSNYVASSFTAGSDNSINVRANLDEVSLEILKDYVTSPELILNSEGGFEVGEYTLKAELFVGGVKLDEDTVEFVVGGEEYVWSEGCGVEVVDGAVEKAEGEGDGGGKFEVEGMSGRKFRVFLNEIVGRLGEKEEVRYLEIGVYKGSTFVSALEGNEVKVGKAWAVDDWSLFGGPKEEFMRNVERFGNLVEVLERDAFNFMEKSSIISDVNVYFFDGPHAYTHHYRSVTDYWSVLADEFIMIVDDFNFRDVKEATWKGIQDMNGTVVGFREVRTGNNDLIEGGERNEWHNGCGIFVVKKWKEEVPEEEVSTKEVKVQVGAVDELVEVVEVERNPLELSQLKDYPTKPFNVFFELNTGATLAMTVYPDWAPHAAAHFKRLVDAGYYDGCSIFRIVPNYFMQFGIHNDPAVTQLWGGVSVEDDPKGVMKNFKGAISFDPSDGPGGGKTQVFVNLSELSSHNERLDGQGMVPFARVIGQQTREGDWQAIESVQKKWGKKVDAKRIVEEGKEYLDGGGFTDLSFIVKAKVM</sequence>
<protein>
    <recommendedName>
        <fullName evidence="2">PPIase cyclophilin-type domain-containing protein</fullName>
    </recommendedName>
</protein>
<dbReference type="PROSITE" id="PS50072">
    <property type="entry name" value="CSA_PPIASE_2"/>
    <property type="match status" value="1"/>
</dbReference>
<gene>
    <name evidence="3" type="ORF">TrVE_jg5919</name>
</gene>
<feature type="signal peptide" evidence="1">
    <location>
        <begin position="1"/>
        <end position="27"/>
    </location>
</feature>
<dbReference type="Proteomes" id="UP001165160">
    <property type="component" value="Unassembled WGS sequence"/>
</dbReference>
<feature type="chain" id="PRO_5040768001" description="PPIase cyclophilin-type domain-containing protein" evidence="1">
    <location>
        <begin position="28"/>
        <end position="632"/>
    </location>
</feature>
<dbReference type="InterPro" id="IPR029000">
    <property type="entry name" value="Cyclophilin-like_dom_sf"/>
</dbReference>
<keyword evidence="4" id="KW-1185">Reference proteome</keyword>
<dbReference type="InterPro" id="IPR002130">
    <property type="entry name" value="Cyclophilin-type_PPIase_dom"/>
</dbReference>
<dbReference type="Gene3D" id="2.40.100.10">
    <property type="entry name" value="Cyclophilin-like"/>
    <property type="match status" value="1"/>
</dbReference>
<evidence type="ECO:0000313" key="4">
    <source>
        <dbReference type="Proteomes" id="UP001165160"/>
    </source>
</evidence>
<dbReference type="SUPFAM" id="SSF50891">
    <property type="entry name" value="Cyclophilin-like"/>
    <property type="match status" value="1"/>
</dbReference>
<feature type="domain" description="PPIase cyclophilin-type" evidence="2">
    <location>
        <begin position="452"/>
        <end position="613"/>
    </location>
</feature>
<dbReference type="Gene3D" id="3.40.50.150">
    <property type="entry name" value="Vaccinia Virus protein VP39"/>
    <property type="match status" value="1"/>
</dbReference>
<proteinExistence type="predicted"/>
<keyword evidence="1" id="KW-0732">Signal</keyword>
<dbReference type="InterPro" id="IPR029063">
    <property type="entry name" value="SAM-dependent_MTases_sf"/>
</dbReference>
<evidence type="ECO:0000313" key="3">
    <source>
        <dbReference type="EMBL" id="GMI03446.1"/>
    </source>
</evidence>
<dbReference type="Pfam" id="PF13578">
    <property type="entry name" value="Methyltransf_24"/>
    <property type="match status" value="1"/>
</dbReference>
<comment type="caution">
    <text evidence="3">The sequence shown here is derived from an EMBL/GenBank/DDBJ whole genome shotgun (WGS) entry which is preliminary data.</text>
</comment>
<evidence type="ECO:0000256" key="1">
    <source>
        <dbReference type="SAM" id="SignalP"/>
    </source>
</evidence>
<reference evidence="4" key="1">
    <citation type="journal article" date="2023" name="Commun. Biol.">
        <title>Genome analysis of Parmales, the sister group of diatoms, reveals the evolutionary specialization of diatoms from phago-mixotrophs to photoautotrophs.</title>
        <authorList>
            <person name="Ban H."/>
            <person name="Sato S."/>
            <person name="Yoshikawa S."/>
            <person name="Yamada K."/>
            <person name="Nakamura Y."/>
            <person name="Ichinomiya M."/>
            <person name="Sato N."/>
            <person name="Blanc-Mathieu R."/>
            <person name="Endo H."/>
            <person name="Kuwata A."/>
            <person name="Ogata H."/>
        </authorList>
    </citation>
    <scope>NUCLEOTIDE SEQUENCE [LARGE SCALE GENOMIC DNA]</scope>
    <source>
        <strain evidence="4">NIES 3699</strain>
    </source>
</reference>
<name>A0A9W7F5T5_9STRA</name>
<accession>A0A9W7F5T5</accession>
<organism evidence="3 4">
    <name type="scientific">Triparma verrucosa</name>
    <dbReference type="NCBI Taxonomy" id="1606542"/>
    <lineage>
        <taxon>Eukaryota</taxon>
        <taxon>Sar</taxon>
        <taxon>Stramenopiles</taxon>
        <taxon>Ochrophyta</taxon>
        <taxon>Bolidophyceae</taxon>
        <taxon>Parmales</taxon>
        <taxon>Triparmaceae</taxon>
        <taxon>Triparma</taxon>
    </lineage>
</organism>
<evidence type="ECO:0000259" key="2">
    <source>
        <dbReference type="PROSITE" id="PS50072"/>
    </source>
</evidence>
<dbReference type="EMBL" id="BRXX01000301">
    <property type="protein sequence ID" value="GMI03446.1"/>
    <property type="molecule type" value="Genomic_DNA"/>
</dbReference>
<dbReference type="GO" id="GO:0003755">
    <property type="term" value="F:peptidyl-prolyl cis-trans isomerase activity"/>
    <property type="evidence" value="ECO:0007669"/>
    <property type="project" value="InterPro"/>
</dbReference>